<accession>A0A9W3GX32</accession>
<keyword evidence="3" id="KW-0963">Cytoplasm</keyword>
<dbReference type="Pfam" id="PF17776">
    <property type="entry name" value="NLRC4_HD2"/>
    <property type="match status" value="1"/>
</dbReference>
<dbReference type="Gene3D" id="1.10.533.10">
    <property type="entry name" value="Death Domain, Fas"/>
    <property type="match status" value="1"/>
</dbReference>
<evidence type="ECO:0000256" key="4">
    <source>
        <dbReference type="ARBA" id="ARBA00022588"/>
    </source>
</evidence>
<proteinExistence type="inferred from homology"/>
<comment type="similarity">
    <text evidence="2">Belongs to the NLRP family.</text>
</comment>
<dbReference type="GO" id="GO:0045087">
    <property type="term" value="P:innate immune response"/>
    <property type="evidence" value="ECO:0007669"/>
    <property type="project" value="UniProtKB-KW"/>
</dbReference>
<dbReference type="AlphaFoldDB" id="A0A9W3GX32"/>
<protein>
    <submittedName>
        <fullName evidence="12">NACHT, LRR and PYD domains-containing protein 9</fullName>
    </submittedName>
</protein>
<organism evidence="11 12">
    <name type="scientific">Camelus bactrianus</name>
    <name type="common">Bactrian camel</name>
    <dbReference type="NCBI Taxonomy" id="9837"/>
    <lineage>
        <taxon>Eukaryota</taxon>
        <taxon>Metazoa</taxon>
        <taxon>Chordata</taxon>
        <taxon>Craniata</taxon>
        <taxon>Vertebrata</taxon>
        <taxon>Euteleostomi</taxon>
        <taxon>Mammalia</taxon>
        <taxon>Eutheria</taxon>
        <taxon>Laurasiatheria</taxon>
        <taxon>Artiodactyla</taxon>
        <taxon>Tylopoda</taxon>
        <taxon>Camelidae</taxon>
        <taxon>Camelus</taxon>
    </lineage>
</organism>
<keyword evidence="7" id="KW-0547">Nucleotide-binding</keyword>
<dbReference type="InterPro" id="IPR004020">
    <property type="entry name" value="DAPIN"/>
</dbReference>
<dbReference type="Gene3D" id="3.40.50.300">
    <property type="entry name" value="P-loop containing nucleotide triphosphate hydrolases"/>
    <property type="match status" value="1"/>
</dbReference>
<dbReference type="PROSITE" id="PS50837">
    <property type="entry name" value="NACHT"/>
    <property type="match status" value="1"/>
</dbReference>
<gene>
    <name evidence="12" type="primary">NLRP9</name>
</gene>
<evidence type="ECO:0000256" key="7">
    <source>
        <dbReference type="ARBA" id="ARBA00022741"/>
    </source>
</evidence>
<dbReference type="PROSITE" id="PS50824">
    <property type="entry name" value="DAPIN"/>
    <property type="match status" value="1"/>
</dbReference>
<dbReference type="SUPFAM" id="SSF47986">
    <property type="entry name" value="DEATH domain"/>
    <property type="match status" value="1"/>
</dbReference>
<dbReference type="InterPro" id="IPR001611">
    <property type="entry name" value="Leu-rich_rpt"/>
</dbReference>
<evidence type="ECO:0000256" key="2">
    <source>
        <dbReference type="ARBA" id="ARBA00008665"/>
    </source>
</evidence>
<dbReference type="OrthoDB" id="120976at2759"/>
<dbReference type="Pfam" id="PF05729">
    <property type="entry name" value="NACHT"/>
    <property type="match status" value="1"/>
</dbReference>
<dbReference type="FunFam" id="3.40.50.300:FF:000442">
    <property type="entry name" value="NACHT, LRR and PYD domains-containing protein 3"/>
    <property type="match status" value="1"/>
</dbReference>
<dbReference type="InterPro" id="IPR032675">
    <property type="entry name" value="LRR_dom_sf"/>
</dbReference>
<evidence type="ECO:0000256" key="3">
    <source>
        <dbReference type="ARBA" id="ARBA00022490"/>
    </source>
</evidence>
<dbReference type="InterPro" id="IPR041267">
    <property type="entry name" value="NLRP_HD2"/>
</dbReference>
<dbReference type="CDD" id="cd08320">
    <property type="entry name" value="Pyrin_NALPs"/>
    <property type="match status" value="1"/>
</dbReference>
<evidence type="ECO:0000256" key="10">
    <source>
        <dbReference type="ARBA" id="ARBA00023198"/>
    </source>
</evidence>
<dbReference type="Proteomes" id="UP001732780">
    <property type="component" value="Chromosome 9"/>
</dbReference>
<dbReference type="GO" id="GO:0005524">
    <property type="term" value="F:ATP binding"/>
    <property type="evidence" value="ECO:0007669"/>
    <property type="project" value="UniProtKB-KW"/>
</dbReference>
<dbReference type="GO" id="GO:0061702">
    <property type="term" value="C:canonical inflammasome complex"/>
    <property type="evidence" value="ECO:0007669"/>
    <property type="project" value="TreeGrafter"/>
</dbReference>
<dbReference type="InterPro" id="IPR050637">
    <property type="entry name" value="NLRP_innate_immun_reg"/>
</dbReference>
<dbReference type="InterPro" id="IPR027417">
    <property type="entry name" value="P-loop_NTPase"/>
</dbReference>
<dbReference type="SMART" id="SM00368">
    <property type="entry name" value="LRR_RI"/>
    <property type="match status" value="10"/>
</dbReference>
<evidence type="ECO:0000256" key="9">
    <source>
        <dbReference type="ARBA" id="ARBA00022859"/>
    </source>
</evidence>
<dbReference type="InterPro" id="IPR011029">
    <property type="entry name" value="DEATH-like_dom_sf"/>
</dbReference>
<keyword evidence="11" id="KW-1185">Reference proteome</keyword>
<dbReference type="InterPro" id="IPR007111">
    <property type="entry name" value="NACHT_NTPase"/>
</dbReference>
<dbReference type="RefSeq" id="XP_010960235.2">
    <property type="nucleotide sequence ID" value="XM_010961933.3"/>
</dbReference>
<dbReference type="FunFam" id="1.10.533.10:FF:000056">
    <property type="entry name" value="NACHT, LRR and PYD domains-containing protein 14"/>
    <property type="match status" value="1"/>
</dbReference>
<dbReference type="Pfam" id="PF17779">
    <property type="entry name" value="WHD_NOD2"/>
    <property type="match status" value="1"/>
</dbReference>
<dbReference type="GO" id="GO:0006954">
    <property type="term" value="P:inflammatory response"/>
    <property type="evidence" value="ECO:0007669"/>
    <property type="project" value="UniProtKB-KW"/>
</dbReference>
<keyword evidence="8" id="KW-0067">ATP-binding</keyword>
<dbReference type="InterPro" id="IPR041075">
    <property type="entry name" value="NOD1/2_WH"/>
</dbReference>
<keyword evidence="10" id="KW-0395">Inflammatory response</keyword>
<dbReference type="PANTHER" id="PTHR45690:SF13">
    <property type="entry name" value="NACHT, LRR AND PYD DOMAINS-CONTAINING PROTEIN 9"/>
    <property type="match status" value="1"/>
</dbReference>
<dbReference type="KEGG" id="cbai:105074385"/>
<dbReference type="SUPFAM" id="SSF52047">
    <property type="entry name" value="RNI-like"/>
    <property type="match status" value="1"/>
</dbReference>
<dbReference type="Pfam" id="PF13516">
    <property type="entry name" value="LRR_6"/>
    <property type="match status" value="3"/>
</dbReference>
<dbReference type="Pfam" id="PF02758">
    <property type="entry name" value="PYRIN"/>
    <property type="match status" value="1"/>
</dbReference>
<dbReference type="SUPFAM" id="SSF52540">
    <property type="entry name" value="P-loop containing nucleoside triphosphate hydrolases"/>
    <property type="match status" value="1"/>
</dbReference>
<evidence type="ECO:0000256" key="5">
    <source>
        <dbReference type="ARBA" id="ARBA00022614"/>
    </source>
</evidence>
<dbReference type="PANTHER" id="PTHR45690">
    <property type="entry name" value="NACHT, LRR AND PYD DOMAINS-CONTAINING PROTEIN 12"/>
    <property type="match status" value="1"/>
</dbReference>
<dbReference type="Gene3D" id="3.80.10.10">
    <property type="entry name" value="Ribonuclease Inhibitor"/>
    <property type="match status" value="1"/>
</dbReference>
<keyword evidence="5" id="KW-0433">Leucine-rich repeat</keyword>
<evidence type="ECO:0000313" key="12">
    <source>
        <dbReference type="RefSeq" id="XP_010960235.2"/>
    </source>
</evidence>
<reference evidence="12" key="1">
    <citation type="submission" date="2025-08" db="UniProtKB">
        <authorList>
            <consortium name="RefSeq"/>
        </authorList>
    </citation>
    <scope>IDENTIFICATION</scope>
    <source>
        <tissue evidence="12">Blood</tissue>
    </source>
</reference>
<evidence type="ECO:0000256" key="6">
    <source>
        <dbReference type="ARBA" id="ARBA00022737"/>
    </source>
</evidence>
<dbReference type="SMART" id="SM01289">
    <property type="entry name" value="PYRIN"/>
    <property type="match status" value="1"/>
</dbReference>
<keyword evidence="9" id="KW-0391">Immunity</keyword>
<sequence>MPPFFPRCPLSLFLRKSWDKMAESFFPDFGLLWYLEELKKEEFWKFKELLKQEPLKFELKPIPWTELKKASRDSLSELLNKHYPGKLAWEVTLSLFLQVSRRDLWAKAQEEMRTTLNPYRKHMREKFRFIWEKETCLQVPEDFYKESTKYEHEQLSAVYREADTAGRPSPVVVLQGPEGIGKTTLLKRVMLEWAEGHLWRDRFLFLFFLSGREMSSVTETSLAELISRDWPASAEPIEDVLSQPEKVLFVLDGIEELKLDLELQADVCSDWRQRRPVQVVLRSLLRRAVLPEASLLIALGRMRVKNDYFSCQPERLIFLSGFSEHETKLYFSHYFREKSKSLRAFSFVRERIPLLLLCQSPFVCWLVCTCLKCQLEKGEDLQMDSESITSLYASFLMSVFKSGSENCAPKQNRARLKGLCALAAEGMWTHTFLFCPEDLRRSGVSEADALVWVDVRLLQRSGGCFSFIHTCIQEFCAAMFYLFQRPKDGPHPAIGSLAQLVAAAVNDVQTYWSWVGIFLFALSTKKITTVLETSLGFPLSKELRQEITQCLKTLSRFDPDQAVVSFQALFNCLFETQEEEFVAQVMNVFEDVSVYIGSRDELTMAAFCLKHCQNLQVFRLCIENIFSDASEPISSKIQALLLWRDLCSLFKTNKNFQMLDLDNCQFDEASLAILCKTLAQPACKLQKFVCNFASNLINGLDFFKAVLHSPHLKYLNLSGTGLSHPDVRRLCETLRHPMCSIEKLMLGKCDITDQACRDIASVLVHNKKLKLLSLVQNPVKNEGVMALCDALKDPRCALEMLLLTQCSLTSAACGSISQALLYNRSLTLLDLGSNFLQDAGVTSLCASLKHPDCPLRELWLEGCGLTSACCGDISAALTSNERLQTLKLGNNGLRDAGVRRLCAALRHPSCKLANLGLGICELTSACCEDLASALTVCKSLRGLDLNLINLNYGGALVLREALTHPECDLQTLGLHTSKLSEDIKMLLTEVEERKPHLTISPSLWVEDMSRVRGTAV</sequence>
<evidence type="ECO:0000313" key="11">
    <source>
        <dbReference type="Proteomes" id="UP001732780"/>
    </source>
</evidence>
<evidence type="ECO:0000256" key="1">
    <source>
        <dbReference type="ARBA" id="ARBA00004496"/>
    </source>
</evidence>
<keyword evidence="4" id="KW-0399">Innate immunity</keyword>
<dbReference type="GO" id="GO:0050727">
    <property type="term" value="P:regulation of inflammatory response"/>
    <property type="evidence" value="ECO:0007669"/>
    <property type="project" value="TreeGrafter"/>
</dbReference>
<name>A0A9W3GX32_CAMBA</name>
<dbReference type="CTD" id="338321"/>
<dbReference type="GeneID" id="105074385"/>
<keyword evidence="6" id="KW-0677">Repeat</keyword>
<evidence type="ECO:0000256" key="8">
    <source>
        <dbReference type="ARBA" id="ARBA00022840"/>
    </source>
</evidence>
<comment type="subcellular location">
    <subcellularLocation>
        <location evidence="1">Cytoplasm</location>
    </subcellularLocation>
</comment>